<evidence type="ECO:0000256" key="6">
    <source>
        <dbReference type="ARBA" id="ARBA00022741"/>
    </source>
</evidence>
<evidence type="ECO:0000259" key="11">
    <source>
        <dbReference type="PROSITE" id="PS50893"/>
    </source>
</evidence>
<keyword evidence="9" id="KW-0406">Ion transport</keyword>
<dbReference type="GO" id="GO:0005524">
    <property type="term" value="F:ATP binding"/>
    <property type="evidence" value="ECO:0007669"/>
    <property type="project" value="UniProtKB-KW"/>
</dbReference>
<dbReference type="SUPFAM" id="SSF52540">
    <property type="entry name" value="P-loop containing nucleoside triphosphate hydrolases"/>
    <property type="match status" value="1"/>
</dbReference>
<evidence type="ECO:0000256" key="10">
    <source>
        <dbReference type="ARBA" id="ARBA00023136"/>
    </source>
</evidence>
<dbReference type="InterPro" id="IPR003439">
    <property type="entry name" value="ABC_transporter-like_ATP-bd"/>
</dbReference>
<protein>
    <submittedName>
        <fullName evidence="12">ATP-binding cassette domain-containing protein</fullName>
    </submittedName>
</protein>
<name>A0A9D2B1I3_9GAMM</name>
<dbReference type="PANTHER" id="PTHR42771">
    <property type="entry name" value="IRON(3+)-HYDROXAMATE IMPORT ATP-BINDING PROTEIN FHUC"/>
    <property type="match status" value="1"/>
</dbReference>
<dbReference type="InterPro" id="IPR003593">
    <property type="entry name" value="AAA+_ATPase"/>
</dbReference>
<comment type="caution">
    <text evidence="12">The sequence shown here is derived from an EMBL/GenBank/DDBJ whole genome shotgun (WGS) entry which is preliminary data.</text>
</comment>
<evidence type="ECO:0000256" key="8">
    <source>
        <dbReference type="ARBA" id="ARBA00023004"/>
    </source>
</evidence>
<keyword evidence="5" id="KW-0410">Iron transport</keyword>
<dbReference type="InterPro" id="IPR027417">
    <property type="entry name" value="P-loop_NTPase"/>
</dbReference>
<dbReference type="PANTHER" id="PTHR42771:SF3">
    <property type="entry name" value="PETROBACTIN IMPORT ATP-BINDING PROTEIN YCLP"/>
    <property type="match status" value="1"/>
</dbReference>
<evidence type="ECO:0000256" key="9">
    <source>
        <dbReference type="ARBA" id="ARBA00023065"/>
    </source>
</evidence>
<comment type="similarity">
    <text evidence="2">Belongs to the ABC transporter superfamily.</text>
</comment>
<dbReference type="EMBL" id="DXEV01000114">
    <property type="protein sequence ID" value="HIX56996.1"/>
    <property type="molecule type" value="Genomic_DNA"/>
</dbReference>
<evidence type="ECO:0000256" key="3">
    <source>
        <dbReference type="ARBA" id="ARBA00022448"/>
    </source>
</evidence>
<evidence type="ECO:0000256" key="5">
    <source>
        <dbReference type="ARBA" id="ARBA00022496"/>
    </source>
</evidence>
<accession>A0A9D2B1I3</accession>
<keyword evidence="10" id="KW-0472">Membrane</keyword>
<evidence type="ECO:0000256" key="7">
    <source>
        <dbReference type="ARBA" id="ARBA00022840"/>
    </source>
</evidence>
<dbReference type="Gene3D" id="3.40.50.300">
    <property type="entry name" value="P-loop containing nucleotide triphosphate hydrolases"/>
    <property type="match status" value="1"/>
</dbReference>
<dbReference type="GO" id="GO:0016887">
    <property type="term" value="F:ATP hydrolysis activity"/>
    <property type="evidence" value="ECO:0007669"/>
    <property type="project" value="InterPro"/>
</dbReference>
<dbReference type="FunFam" id="3.40.50.300:FF:000134">
    <property type="entry name" value="Iron-enterobactin ABC transporter ATP-binding protein"/>
    <property type="match status" value="1"/>
</dbReference>
<dbReference type="PROSITE" id="PS00211">
    <property type="entry name" value="ABC_TRANSPORTER_1"/>
    <property type="match status" value="1"/>
</dbReference>
<feature type="domain" description="ABC transporter" evidence="11">
    <location>
        <begin position="2"/>
        <end position="236"/>
    </location>
</feature>
<evidence type="ECO:0000256" key="1">
    <source>
        <dbReference type="ARBA" id="ARBA00004202"/>
    </source>
</evidence>
<reference evidence="12" key="1">
    <citation type="journal article" date="2021" name="PeerJ">
        <title>Extensive microbial diversity within the chicken gut microbiome revealed by metagenomics and culture.</title>
        <authorList>
            <person name="Gilroy R."/>
            <person name="Ravi A."/>
            <person name="Getino M."/>
            <person name="Pursley I."/>
            <person name="Horton D.L."/>
            <person name="Alikhan N.F."/>
            <person name="Baker D."/>
            <person name="Gharbi K."/>
            <person name="Hall N."/>
            <person name="Watson M."/>
            <person name="Adriaenssens E.M."/>
            <person name="Foster-Nyarko E."/>
            <person name="Jarju S."/>
            <person name="Secka A."/>
            <person name="Antonio M."/>
            <person name="Oren A."/>
            <person name="Chaudhuri R.R."/>
            <person name="La Ragione R."/>
            <person name="Hildebrand F."/>
            <person name="Pallen M.J."/>
        </authorList>
    </citation>
    <scope>NUCLEOTIDE SEQUENCE</scope>
    <source>
        <strain evidence="12">USASDec5-558</strain>
    </source>
</reference>
<dbReference type="GO" id="GO:0006826">
    <property type="term" value="P:iron ion transport"/>
    <property type="evidence" value="ECO:0007669"/>
    <property type="project" value="UniProtKB-KW"/>
</dbReference>
<dbReference type="Pfam" id="PF00005">
    <property type="entry name" value="ABC_tran"/>
    <property type="match status" value="1"/>
</dbReference>
<keyword evidence="7 12" id="KW-0067">ATP-binding</keyword>
<comment type="subcellular location">
    <subcellularLocation>
        <location evidence="1">Cell membrane</location>
        <topology evidence="1">Peripheral membrane protein</topology>
    </subcellularLocation>
</comment>
<dbReference type="SMART" id="SM00382">
    <property type="entry name" value="AAA"/>
    <property type="match status" value="1"/>
</dbReference>
<sequence length="251" mass="28382">MLQLQNLSKLYAGQEVVRNVSLDIPAHQVISLIGPNGAGKSTVLNMLARLTTPDGGTISLKNRDLQAYSRRELAQHLAILTQQHNIQAKLTVQELVSFGRFPYSQGRLDAHDYQLIDQALEFMELTELQDRFLDELSGGQRQRALIAMVLAQDTEYILLDEPTNNLDLYHATKLMTTVRRLCDELNKSVIMVLHDLNYAAFYSDAICAFKDGKVAGFGPVEELMQQDFLREIYQVDFTVTRLKGKPLALHF</sequence>
<dbReference type="GO" id="GO:0005886">
    <property type="term" value="C:plasma membrane"/>
    <property type="evidence" value="ECO:0007669"/>
    <property type="project" value="UniProtKB-SubCell"/>
</dbReference>
<keyword evidence="8" id="KW-0408">Iron</keyword>
<dbReference type="Proteomes" id="UP000886829">
    <property type="component" value="Unassembled WGS sequence"/>
</dbReference>
<keyword evidence="4" id="KW-1003">Cell membrane</keyword>
<dbReference type="InterPro" id="IPR017871">
    <property type="entry name" value="ABC_transporter-like_CS"/>
</dbReference>
<gene>
    <name evidence="12" type="ORF">H9850_05950</name>
</gene>
<reference evidence="12" key="2">
    <citation type="submission" date="2021-04" db="EMBL/GenBank/DDBJ databases">
        <authorList>
            <person name="Gilroy R."/>
        </authorList>
    </citation>
    <scope>NUCLEOTIDE SEQUENCE</scope>
    <source>
        <strain evidence="12">USASDec5-558</strain>
    </source>
</reference>
<dbReference type="PROSITE" id="PS50893">
    <property type="entry name" value="ABC_TRANSPORTER_2"/>
    <property type="match status" value="1"/>
</dbReference>
<evidence type="ECO:0000256" key="2">
    <source>
        <dbReference type="ARBA" id="ARBA00005417"/>
    </source>
</evidence>
<evidence type="ECO:0000313" key="13">
    <source>
        <dbReference type="Proteomes" id="UP000886829"/>
    </source>
</evidence>
<dbReference type="InterPro" id="IPR051535">
    <property type="entry name" value="Siderophore_ABC-ATPase"/>
</dbReference>
<keyword evidence="6" id="KW-0547">Nucleotide-binding</keyword>
<dbReference type="CDD" id="cd03214">
    <property type="entry name" value="ABC_Iron-Siderophores_B12_Hemin"/>
    <property type="match status" value="1"/>
</dbReference>
<organism evidence="12 13">
    <name type="scientific">Candidatus Anaerobiospirillum pullistercoris</name>
    <dbReference type="NCBI Taxonomy" id="2838452"/>
    <lineage>
        <taxon>Bacteria</taxon>
        <taxon>Pseudomonadati</taxon>
        <taxon>Pseudomonadota</taxon>
        <taxon>Gammaproteobacteria</taxon>
        <taxon>Aeromonadales</taxon>
        <taxon>Succinivibrionaceae</taxon>
        <taxon>Anaerobiospirillum</taxon>
    </lineage>
</organism>
<evidence type="ECO:0000256" key="4">
    <source>
        <dbReference type="ARBA" id="ARBA00022475"/>
    </source>
</evidence>
<keyword evidence="3" id="KW-0813">Transport</keyword>
<evidence type="ECO:0000313" key="12">
    <source>
        <dbReference type="EMBL" id="HIX56996.1"/>
    </source>
</evidence>
<dbReference type="AlphaFoldDB" id="A0A9D2B1I3"/>
<proteinExistence type="inferred from homology"/>